<keyword evidence="2" id="KW-0479">Metal-binding</keyword>
<protein>
    <recommendedName>
        <fullName evidence="6">FLZ-type domain-containing protein</fullName>
    </recommendedName>
</protein>
<proteinExistence type="inferred from homology"/>
<organism evidence="7 8">
    <name type="scientific">Solanum stoloniferum</name>
    <dbReference type="NCBI Taxonomy" id="62892"/>
    <lineage>
        <taxon>Eukaryota</taxon>
        <taxon>Viridiplantae</taxon>
        <taxon>Streptophyta</taxon>
        <taxon>Embryophyta</taxon>
        <taxon>Tracheophyta</taxon>
        <taxon>Spermatophyta</taxon>
        <taxon>Magnoliopsida</taxon>
        <taxon>eudicotyledons</taxon>
        <taxon>Gunneridae</taxon>
        <taxon>Pentapetalae</taxon>
        <taxon>asterids</taxon>
        <taxon>lamiids</taxon>
        <taxon>Solanales</taxon>
        <taxon>Solanaceae</taxon>
        <taxon>Solanoideae</taxon>
        <taxon>Solaneae</taxon>
        <taxon>Solanum</taxon>
    </lineage>
</organism>
<evidence type="ECO:0000256" key="1">
    <source>
        <dbReference type="ARBA" id="ARBA00009374"/>
    </source>
</evidence>
<evidence type="ECO:0000313" key="7">
    <source>
        <dbReference type="EMBL" id="KAL3330994.1"/>
    </source>
</evidence>
<evidence type="ECO:0000256" key="2">
    <source>
        <dbReference type="ARBA" id="ARBA00022723"/>
    </source>
</evidence>
<evidence type="ECO:0000256" key="3">
    <source>
        <dbReference type="ARBA" id="ARBA00022771"/>
    </source>
</evidence>
<dbReference type="AlphaFoldDB" id="A0ABD2RGM8"/>
<dbReference type="GO" id="GO:0008270">
    <property type="term" value="F:zinc ion binding"/>
    <property type="evidence" value="ECO:0007669"/>
    <property type="project" value="UniProtKB-KW"/>
</dbReference>
<keyword evidence="3" id="KW-0863">Zinc-finger</keyword>
<dbReference type="PANTHER" id="PTHR46057:SF39">
    <property type="entry name" value="FLZ-TYPE DOMAIN-CONTAINING PROTEIN"/>
    <property type="match status" value="1"/>
</dbReference>
<dbReference type="Proteomes" id="UP001627284">
    <property type="component" value="Unassembled WGS sequence"/>
</dbReference>
<feature type="region of interest" description="Disordered" evidence="5">
    <location>
        <begin position="154"/>
        <end position="202"/>
    </location>
</feature>
<dbReference type="InterPro" id="IPR007650">
    <property type="entry name" value="Zf-FLZ_dom"/>
</dbReference>
<sequence>NFPPQFSQIPLLPSLFFKMNSPSTRRRRPCFIEEDDGLVSLAETQPEFSGNNYQNHNNNINNNKNLNLIYRPLYYTRRNSMKNLSSSTSSSSSLLSPRSVISAGKYCDGRFDEPHHYFLDACFLCKKRIGDNSDIFMYRGDTPFCSEECRQQQIEKDETKDRKRNISSIKAMRKKEQKQQSTSPNKTSEDYPLRPPGTVAAA</sequence>
<feature type="zinc finger region" description="FLZ-type" evidence="4">
    <location>
        <begin position="117"/>
        <end position="161"/>
    </location>
</feature>
<dbReference type="EMBL" id="JBJKTR010000020">
    <property type="protein sequence ID" value="KAL3330994.1"/>
    <property type="molecule type" value="Genomic_DNA"/>
</dbReference>
<reference evidence="7 8" key="1">
    <citation type="submission" date="2024-05" db="EMBL/GenBank/DDBJ databases">
        <title>De novo assembly of an allotetraploid wild potato.</title>
        <authorList>
            <person name="Hosaka A.J."/>
        </authorList>
    </citation>
    <scope>NUCLEOTIDE SEQUENCE [LARGE SCALE GENOMIC DNA]</scope>
    <source>
        <tissue evidence="7">Young leaves</tissue>
    </source>
</reference>
<comment type="similarity">
    <text evidence="1">Belongs to the FLZ family.</text>
</comment>
<dbReference type="InterPro" id="IPR044533">
    <property type="entry name" value="FLZ1/2/3"/>
</dbReference>
<dbReference type="Pfam" id="PF04570">
    <property type="entry name" value="zf-FLZ"/>
    <property type="match status" value="1"/>
</dbReference>
<evidence type="ECO:0000313" key="8">
    <source>
        <dbReference type="Proteomes" id="UP001627284"/>
    </source>
</evidence>
<evidence type="ECO:0000256" key="4">
    <source>
        <dbReference type="PROSITE-ProRule" id="PRU01131"/>
    </source>
</evidence>
<evidence type="ECO:0000256" key="5">
    <source>
        <dbReference type="SAM" id="MobiDB-lite"/>
    </source>
</evidence>
<accession>A0ABD2RGM8</accession>
<dbReference type="PANTHER" id="PTHR46057">
    <property type="entry name" value="FCS-LIKE ZINC FINGER 1-RELATED"/>
    <property type="match status" value="1"/>
</dbReference>
<feature type="non-terminal residue" evidence="7">
    <location>
        <position position="1"/>
    </location>
</feature>
<name>A0ABD2RGM8_9SOLN</name>
<gene>
    <name evidence="7" type="ORF">AABB24_034676</name>
</gene>
<dbReference type="PROSITE" id="PS51795">
    <property type="entry name" value="ZF_FLZ"/>
    <property type="match status" value="1"/>
</dbReference>
<keyword evidence="8" id="KW-1185">Reference proteome</keyword>
<keyword evidence="3" id="KW-0862">Zinc</keyword>
<evidence type="ECO:0000259" key="6">
    <source>
        <dbReference type="PROSITE" id="PS51795"/>
    </source>
</evidence>
<feature type="domain" description="FLZ-type" evidence="6">
    <location>
        <begin position="117"/>
        <end position="161"/>
    </location>
</feature>
<comment type="caution">
    <text evidence="7">The sequence shown here is derived from an EMBL/GenBank/DDBJ whole genome shotgun (WGS) entry which is preliminary data.</text>
</comment>